<protein>
    <recommendedName>
        <fullName evidence="3">AlpA family transcriptional regulator</fullName>
    </recommendedName>
</protein>
<reference evidence="1 2" key="1">
    <citation type="submission" date="2019-02" db="EMBL/GenBank/DDBJ databases">
        <title>Genomic Encyclopedia of Type Strains, Phase IV (KMG-IV): sequencing the most valuable type-strain genomes for metagenomic binning, comparative biology and taxonomic classification.</title>
        <authorList>
            <person name="Goeker M."/>
        </authorList>
    </citation>
    <scope>NUCLEOTIDE SEQUENCE [LARGE SCALE GENOMIC DNA]</scope>
    <source>
        <strain evidence="1 2">DSM 23814</strain>
    </source>
</reference>
<keyword evidence="2" id="KW-1185">Reference proteome</keyword>
<dbReference type="EMBL" id="SHKO01000005">
    <property type="protein sequence ID" value="RZT91737.1"/>
    <property type="molecule type" value="Genomic_DNA"/>
</dbReference>
<evidence type="ECO:0000313" key="1">
    <source>
        <dbReference type="EMBL" id="RZT91737.1"/>
    </source>
</evidence>
<dbReference type="AlphaFoldDB" id="A0A4Q7V7Z5"/>
<name>A0A4Q7V7Z5_9BURK</name>
<evidence type="ECO:0008006" key="3">
    <source>
        <dbReference type="Google" id="ProtNLM"/>
    </source>
</evidence>
<accession>A0A4Q7V7Z5</accession>
<gene>
    <name evidence="1" type="ORF">EV681_4497</name>
</gene>
<organism evidence="1 2">
    <name type="scientific">Advenella incenata</name>
    <dbReference type="NCBI Taxonomy" id="267800"/>
    <lineage>
        <taxon>Bacteria</taxon>
        <taxon>Pseudomonadati</taxon>
        <taxon>Pseudomonadota</taxon>
        <taxon>Betaproteobacteria</taxon>
        <taxon>Burkholderiales</taxon>
        <taxon>Alcaligenaceae</taxon>
    </lineage>
</organism>
<sequence length="85" mass="9993">MMDDKRESIYENLLEQYGYFIHSTKVWKVVSYTSASAYRKARSKGLLPFREIELDGRKGRYVRTASVSAWLESQIAKGDRRIKEK</sequence>
<dbReference type="Proteomes" id="UP000293398">
    <property type="component" value="Unassembled WGS sequence"/>
</dbReference>
<comment type="caution">
    <text evidence="1">The sequence shown here is derived from an EMBL/GenBank/DDBJ whole genome shotgun (WGS) entry which is preliminary data.</text>
</comment>
<evidence type="ECO:0000313" key="2">
    <source>
        <dbReference type="Proteomes" id="UP000293398"/>
    </source>
</evidence>
<proteinExistence type="predicted"/>